<dbReference type="Proteomes" id="UP000282759">
    <property type="component" value="Unassembled WGS sequence"/>
</dbReference>
<dbReference type="InterPro" id="IPR003714">
    <property type="entry name" value="PhoH"/>
</dbReference>
<organism evidence="8 9">
    <name type="scientific">Mucilaginibacter limnophilus</name>
    <dbReference type="NCBI Taxonomy" id="1932778"/>
    <lineage>
        <taxon>Bacteria</taxon>
        <taxon>Pseudomonadati</taxon>
        <taxon>Bacteroidota</taxon>
        <taxon>Sphingobacteriia</taxon>
        <taxon>Sphingobacteriales</taxon>
        <taxon>Sphingobacteriaceae</taxon>
        <taxon>Mucilaginibacter</taxon>
    </lineage>
</organism>
<dbReference type="GO" id="GO:0005524">
    <property type="term" value="F:ATP binding"/>
    <property type="evidence" value="ECO:0007669"/>
    <property type="project" value="UniProtKB-KW"/>
</dbReference>
<sequence>MNELKLSIENINPAVLWGPNNDHFEIIKKQYPKLKIVARGSEVKVLGDDQELNSFSEKFNLLLQHVEKYENLSITDIERIIGSKVSVSSAADAPADKSTTGEVIVFGPNGIMVKARTANQRRMVDSINKSDILFAIGPAGTGKTYTAVALAVRALKNKEIKRIILTRPAVEAGENLGFLPGDLKEKIDPYLRPLYDALDDMIPAEKLKVYLENRTIEIAPLAFMRGRTLDNCFVILDEAQNATDMQLKMFLTRMGPSAKFIVTGDVTQIDLPKKQQSGLHTALRILTDIKGIEIIYLSGEDVVRHKLVKRILEAYGDIQ</sequence>
<dbReference type="PANTHER" id="PTHR30473">
    <property type="entry name" value="PROTEIN PHOH"/>
    <property type="match status" value="1"/>
</dbReference>
<dbReference type="Pfam" id="PF02562">
    <property type="entry name" value="PhoH"/>
    <property type="match status" value="1"/>
</dbReference>
<evidence type="ECO:0000256" key="6">
    <source>
        <dbReference type="ARBA" id="ARBA00039970"/>
    </source>
</evidence>
<keyword evidence="4" id="KW-0547">Nucleotide-binding</keyword>
<evidence type="ECO:0000256" key="5">
    <source>
        <dbReference type="ARBA" id="ARBA00022840"/>
    </source>
</evidence>
<evidence type="ECO:0000259" key="7">
    <source>
        <dbReference type="Pfam" id="PF02562"/>
    </source>
</evidence>
<dbReference type="SUPFAM" id="SSF52540">
    <property type="entry name" value="P-loop containing nucleoside triphosphate hydrolases"/>
    <property type="match status" value="1"/>
</dbReference>
<dbReference type="Gene3D" id="3.40.50.300">
    <property type="entry name" value="P-loop containing nucleotide triphosphate hydrolases"/>
    <property type="match status" value="1"/>
</dbReference>
<comment type="caution">
    <text evidence="8">The sequence shown here is derived from an EMBL/GenBank/DDBJ whole genome shotgun (WGS) entry which is preliminary data.</text>
</comment>
<keyword evidence="3" id="KW-0963">Cytoplasm</keyword>
<dbReference type="FunFam" id="3.40.50.300:FF:000013">
    <property type="entry name" value="PhoH family ATPase"/>
    <property type="match status" value="1"/>
</dbReference>
<dbReference type="GO" id="GO:0005829">
    <property type="term" value="C:cytosol"/>
    <property type="evidence" value="ECO:0007669"/>
    <property type="project" value="TreeGrafter"/>
</dbReference>
<reference evidence="8 9" key="1">
    <citation type="submission" date="2019-01" db="EMBL/GenBank/DDBJ databases">
        <authorList>
            <person name="Chen W.-M."/>
        </authorList>
    </citation>
    <scope>NUCLEOTIDE SEQUENCE [LARGE SCALE GENOMIC DNA]</scope>
    <source>
        <strain evidence="8 9">YBJ-36</strain>
    </source>
</reference>
<gene>
    <name evidence="8" type="ORF">EOD41_18950</name>
</gene>
<accession>A0A3S2ULS1</accession>
<dbReference type="InterPro" id="IPR027417">
    <property type="entry name" value="P-loop_NTPase"/>
</dbReference>
<evidence type="ECO:0000256" key="2">
    <source>
        <dbReference type="ARBA" id="ARBA00010393"/>
    </source>
</evidence>
<name>A0A3S2ULS1_9SPHI</name>
<evidence type="ECO:0000313" key="8">
    <source>
        <dbReference type="EMBL" id="RVT97244.1"/>
    </source>
</evidence>
<dbReference type="AlphaFoldDB" id="A0A3S2ULS1"/>
<dbReference type="EMBL" id="SACK01000012">
    <property type="protein sequence ID" value="RVT97244.1"/>
    <property type="molecule type" value="Genomic_DNA"/>
</dbReference>
<protein>
    <recommendedName>
        <fullName evidence="6">PhoH-like protein</fullName>
    </recommendedName>
</protein>
<evidence type="ECO:0000256" key="1">
    <source>
        <dbReference type="ARBA" id="ARBA00004496"/>
    </source>
</evidence>
<dbReference type="PANTHER" id="PTHR30473:SF1">
    <property type="entry name" value="PHOH-LIKE PROTEIN"/>
    <property type="match status" value="1"/>
</dbReference>
<evidence type="ECO:0000256" key="4">
    <source>
        <dbReference type="ARBA" id="ARBA00022741"/>
    </source>
</evidence>
<feature type="domain" description="PhoH-like protein" evidence="7">
    <location>
        <begin position="113"/>
        <end position="315"/>
    </location>
</feature>
<comment type="similarity">
    <text evidence="2">Belongs to the PhoH family.</text>
</comment>
<comment type="subcellular location">
    <subcellularLocation>
        <location evidence="1">Cytoplasm</location>
    </subcellularLocation>
</comment>
<proteinExistence type="inferred from homology"/>
<dbReference type="OrthoDB" id="9773137at2"/>
<keyword evidence="9" id="KW-1185">Reference proteome</keyword>
<evidence type="ECO:0000256" key="3">
    <source>
        <dbReference type="ARBA" id="ARBA00022490"/>
    </source>
</evidence>
<dbReference type="RefSeq" id="WP_127707914.1">
    <property type="nucleotide sequence ID" value="NZ_SACK01000012.1"/>
</dbReference>
<evidence type="ECO:0000313" key="9">
    <source>
        <dbReference type="Proteomes" id="UP000282759"/>
    </source>
</evidence>
<dbReference type="InterPro" id="IPR051451">
    <property type="entry name" value="PhoH2-like"/>
</dbReference>
<keyword evidence="5" id="KW-0067">ATP-binding</keyword>